<proteinExistence type="predicted"/>
<comment type="caution">
    <text evidence="2">The sequence shown here is derived from an EMBL/GenBank/DDBJ whole genome shotgun (WGS) entry which is preliminary data.</text>
</comment>
<sequence>MAGFFLFDKGAVVDIQRAAGPEHAPPITAAQYLSTTPVILYELQLSDLTILRRQSRRHTRRSACELKHIAASGTGDTEPKASSEAEGENECACKRERERERKEEKEKGDDEWTDKCVLVKVFVRPPLSGIAARR</sequence>
<dbReference type="AlphaFoldDB" id="A0A6A4RQT3"/>
<dbReference type="Proteomes" id="UP000438429">
    <property type="component" value="Unassembled WGS sequence"/>
</dbReference>
<gene>
    <name evidence="2" type="ORF">F2P81_023175</name>
</gene>
<evidence type="ECO:0000313" key="3">
    <source>
        <dbReference type="Proteomes" id="UP000438429"/>
    </source>
</evidence>
<organism evidence="2 3">
    <name type="scientific">Scophthalmus maximus</name>
    <name type="common">Turbot</name>
    <name type="synonym">Psetta maxima</name>
    <dbReference type="NCBI Taxonomy" id="52904"/>
    <lineage>
        <taxon>Eukaryota</taxon>
        <taxon>Metazoa</taxon>
        <taxon>Chordata</taxon>
        <taxon>Craniata</taxon>
        <taxon>Vertebrata</taxon>
        <taxon>Euteleostomi</taxon>
        <taxon>Actinopterygii</taxon>
        <taxon>Neopterygii</taxon>
        <taxon>Teleostei</taxon>
        <taxon>Neoteleostei</taxon>
        <taxon>Acanthomorphata</taxon>
        <taxon>Carangaria</taxon>
        <taxon>Pleuronectiformes</taxon>
        <taxon>Pleuronectoidei</taxon>
        <taxon>Scophthalmidae</taxon>
        <taxon>Scophthalmus</taxon>
    </lineage>
</organism>
<evidence type="ECO:0000313" key="2">
    <source>
        <dbReference type="EMBL" id="KAF0024373.1"/>
    </source>
</evidence>
<feature type="compositionally biased region" description="Basic and acidic residues" evidence="1">
    <location>
        <begin position="91"/>
        <end position="110"/>
    </location>
</feature>
<accession>A0A6A4RQT3</accession>
<reference evidence="2 3" key="1">
    <citation type="submission" date="2019-06" db="EMBL/GenBank/DDBJ databases">
        <title>Draft genomes of female and male turbot (Scophthalmus maximus).</title>
        <authorList>
            <person name="Xu H."/>
            <person name="Xu X.-W."/>
            <person name="Shao C."/>
            <person name="Chen S."/>
        </authorList>
    </citation>
    <scope>NUCLEOTIDE SEQUENCE [LARGE SCALE GENOMIC DNA]</scope>
    <source>
        <strain evidence="2">Ysfricsl-2016a</strain>
        <tissue evidence="2">Blood</tissue>
    </source>
</reference>
<feature type="region of interest" description="Disordered" evidence="1">
    <location>
        <begin position="66"/>
        <end position="110"/>
    </location>
</feature>
<evidence type="ECO:0000256" key="1">
    <source>
        <dbReference type="SAM" id="MobiDB-lite"/>
    </source>
</evidence>
<dbReference type="EMBL" id="VEVO01000021">
    <property type="protein sequence ID" value="KAF0024373.1"/>
    <property type="molecule type" value="Genomic_DNA"/>
</dbReference>
<name>A0A6A4RQT3_SCOMX</name>
<protein>
    <submittedName>
        <fullName evidence="2">Uncharacterized protein</fullName>
    </submittedName>
</protein>